<organism evidence="1">
    <name type="scientific">Terrestrivirus sp</name>
    <dbReference type="NCBI Taxonomy" id="2487775"/>
    <lineage>
        <taxon>Viruses</taxon>
        <taxon>Varidnaviria</taxon>
        <taxon>Bamfordvirae</taxon>
        <taxon>Nucleocytoviricota</taxon>
        <taxon>Megaviricetes</taxon>
        <taxon>Imitervirales</taxon>
        <taxon>Mimiviridae</taxon>
        <taxon>Klosneuvirinae</taxon>
    </lineage>
</organism>
<reference evidence="1" key="1">
    <citation type="submission" date="2018-10" db="EMBL/GenBank/DDBJ databases">
        <title>Hidden diversity of soil giant viruses.</title>
        <authorList>
            <person name="Schulz F."/>
            <person name="Alteio L."/>
            <person name="Goudeau D."/>
            <person name="Ryan E.M."/>
            <person name="Malmstrom R.R."/>
            <person name="Blanchard J."/>
            <person name="Woyke T."/>
        </authorList>
    </citation>
    <scope>NUCLEOTIDE SEQUENCE</scope>
    <source>
        <strain evidence="1">TEV1</strain>
    </source>
</reference>
<gene>
    <name evidence="1" type="ORF">Terrestrivirus7_54</name>
</gene>
<dbReference type="EMBL" id="MK071985">
    <property type="protein sequence ID" value="AYV76501.1"/>
    <property type="molecule type" value="Genomic_DNA"/>
</dbReference>
<evidence type="ECO:0000313" key="1">
    <source>
        <dbReference type="EMBL" id="AYV76501.1"/>
    </source>
</evidence>
<protein>
    <submittedName>
        <fullName evidence="1">Uncharacterized protein</fullName>
    </submittedName>
</protein>
<accession>A0A3G4ZR86</accession>
<name>A0A3G4ZR86_9VIRU</name>
<proteinExistence type="predicted"/>
<sequence length="276" mass="31995">MSVSLNNYGVSIISPNVKRFMVGKYNYFSLPNLSTYKIKLINNHTTRCDAYVKIDGEDVGAWRIPSFDSITIERPANINRKFVFIKENSYIAEHAGVERYDSNNGLVTVVFKPELKRLCPYQYGDDGYISTPTFYDEWRYGSDQTLFKPLSNEALTEPQYFNSTGDNTIQMHVDKRGINSNFSSGATILGGATDQNFNMSARIYEYDTDNITQINTRLIVAPKPKKQFPYVSVRKGMKQYPYHHRDFENKNYVPINQLTERYYNSDRALIERPYFT</sequence>